<dbReference type="EMBL" id="LCMA01000002">
    <property type="protein sequence ID" value="KKU27245.1"/>
    <property type="molecule type" value="Genomic_DNA"/>
</dbReference>
<keyword evidence="1" id="KW-0812">Transmembrane</keyword>
<evidence type="ECO:0008006" key="4">
    <source>
        <dbReference type="Google" id="ProtNLM"/>
    </source>
</evidence>
<accession>A0A0G1S220</accession>
<reference evidence="2 3" key="1">
    <citation type="journal article" date="2015" name="Nature">
        <title>rRNA introns, odd ribosomes, and small enigmatic genomes across a large radiation of phyla.</title>
        <authorList>
            <person name="Brown C.T."/>
            <person name="Hug L.A."/>
            <person name="Thomas B.C."/>
            <person name="Sharon I."/>
            <person name="Castelle C.J."/>
            <person name="Singh A."/>
            <person name="Wilkins M.J."/>
            <person name="Williams K.H."/>
            <person name="Banfield J.F."/>
        </authorList>
    </citation>
    <scope>NUCLEOTIDE SEQUENCE [LARGE SCALE GENOMIC DNA]</scope>
</reference>
<dbReference type="AlphaFoldDB" id="A0A0G1S220"/>
<protein>
    <recommendedName>
        <fullName evidence="4">Baseplate protein J-like domain-containing protein</fullName>
    </recommendedName>
</protein>
<keyword evidence="1" id="KW-0472">Membrane</keyword>
<dbReference type="Proteomes" id="UP000034175">
    <property type="component" value="Unassembled WGS sequence"/>
</dbReference>
<keyword evidence="1" id="KW-1133">Transmembrane helix</keyword>
<proteinExistence type="predicted"/>
<gene>
    <name evidence="2" type="ORF">UX39_C0002G0024</name>
</gene>
<name>A0A0G1S220_9BACT</name>
<evidence type="ECO:0000313" key="2">
    <source>
        <dbReference type="EMBL" id="KKU27245.1"/>
    </source>
</evidence>
<evidence type="ECO:0000313" key="3">
    <source>
        <dbReference type="Proteomes" id="UP000034175"/>
    </source>
</evidence>
<sequence>MPPKKKIESAEASTPQTDVVTAAPIRKPTVKKRVVKKTLPTKKTIPAAVVMDVQDPIVEAHRMDDEKESDTTNNTHVRFYRNIAFGFLGLTLLLFGAVYLMSLKRVTITLATRPATIEAQAVVLVAEQRNDLNSIRGSVQVWQDTYTKEFYPQSVREEPGIAAGKATLYNDTDRAQPLVATTRLLSKDGLLFRLKTAITIPARGTIQADVYADQTGEKNNINPTQFTIPGLTPAKQEVIYAKNESPMTGGVKRIGILGEADVKRAQEEFTTVFRDFVTEKAKMLLPDFSGVVVEMQDQEITVEGEVGKEVDVFTVNGKARIIAIGYETRELTEWANTKLKEKIGQNRLTLTIPDAAPELHFDALTEGNKEARLIVTRSGSLHLDKDNVLIQQSAFVGKTAKDIKDYLGQVPGIDAVTIEFFPRWLKNAPSNPDKITVTLVDKITSS</sequence>
<comment type="caution">
    <text evidence="2">The sequence shown here is derived from an EMBL/GenBank/DDBJ whole genome shotgun (WGS) entry which is preliminary data.</text>
</comment>
<evidence type="ECO:0000256" key="1">
    <source>
        <dbReference type="SAM" id="Phobius"/>
    </source>
</evidence>
<organism evidence="2 3">
    <name type="scientific">Candidatus Magasanikbacteria bacterium GW2011_GWA2_46_17</name>
    <dbReference type="NCBI Taxonomy" id="1619042"/>
    <lineage>
        <taxon>Bacteria</taxon>
        <taxon>Candidatus Magasanikiibacteriota</taxon>
    </lineage>
</organism>
<feature type="transmembrane region" description="Helical" evidence="1">
    <location>
        <begin position="83"/>
        <end position="103"/>
    </location>
</feature>